<accession>A0AAV1WXD4</accession>
<feature type="domain" description="Reverse transcriptase Ty1/copia-type" evidence="2">
    <location>
        <begin position="92"/>
        <end position="336"/>
    </location>
</feature>
<dbReference type="PANTHER" id="PTHR11439">
    <property type="entry name" value="GAG-POL-RELATED RETROTRANSPOSON"/>
    <property type="match status" value="1"/>
</dbReference>
<dbReference type="InterPro" id="IPR013103">
    <property type="entry name" value="RVT_2"/>
</dbReference>
<evidence type="ECO:0000259" key="2">
    <source>
        <dbReference type="Pfam" id="PF07727"/>
    </source>
</evidence>
<comment type="caution">
    <text evidence="3">The sequence shown here is derived from an EMBL/GenBank/DDBJ whole genome shotgun (WGS) entry which is preliminary data.</text>
</comment>
<dbReference type="CDD" id="cd09272">
    <property type="entry name" value="RNase_HI_RT_Ty1"/>
    <property type="match status" value="1"/>
</dbReference>
<dbReference type="EMBL" id="CAXHTB010000010">
    <property type="protein sequence ID" value="CAL0313968.1"/>
    <property type="molecule type" value="Genomic_DNA"/>
</dbReference>
<keyword evidence="4" id="KW-1185">Reference proteome</keyword>
<proteinExistence type="predicted"/>
<protein>
    <recommendedName>
        <fullName evidence="2">Reverse transcriptase Ty1/copia-type domain-containing protein</fullName>
    </recommendedName>
</protein>
<dbReference type="InterPro" id="IPR043502">
    <property type="entry name" value="DNA/RNA_pol_sf"/>
</dbReference>
<name>A0AAV1WXD4_LUPLU</name>
<reference evidence="3 4" key="1">
    <citation type="submission" date="2024-03" db="EMBL/GenBank/DDBJ databases">
        <authorList>
            <person name="Martinez-Hernandez J."/>
        </authorList>
    </citation>
    <scope>NUCLEOTIDE SEQUENCE [LARGE SCALE GENOMIC DNA]</scope>
</reference>
<dbReference type="PANTHER" id="PTHR11439:SF515">
    <property type="entry name" value="GAG-POL POLYPROTEIN"/>
    <property type="match status" value="1"/>
</dbReference>
<dbReference type="SUPFAM" id="SSF56672">
    <property type="entry name" value="DNA/RNA polymerases"/>
    <property type="match status" value="1"/>
</dbReference>
<dbReference type="Pfam" id="PF07727">
    <property type="entry name" value="RVT_2"/>
    <property type="match status" value="1"/>
</dbReference>
<feature type="region of interest" description="Disordered" evidence="1">
    <location>
        <begin position="1"/>
        <end position="33"/>
    </location>
</feature>
<dbReference type="AlphaFoldDB" id="A0AAV1WXD4"/>
<evidence type="ECO:0000313" key="4">
    <source>
        <dbReference type="Proteomes" id="UP001497480"/>
    </source>
</evidence>
<feature type="compositionally biased region" description="Polar residues" evidence="1">
    <location>
        <begin position="1"/>
        <end position="11"/>
    </location>
</feature>
<evidence type="ECO:0000313" key="3">
    <source>
        <dbReference type="EMBL" id="CAL0313968.1"/>
    </source>
</evidence>
<evidence type="ECO:0000256" key="1">
    <source>
        <dbReference type="SAM" id="MobiDB-lite"/>
    </source>
</evidence>
<dbReference type="Proteomes" id="UP001497480">
    <property type="component" value="Unassembled WGS sequence"/>
</dbReference>
<gene>
    <name evidence="3" type="ORF">LLUT_LOCUS15028</name>
</gene>
<sequence>MSQMDISTTNAEPARAEEIVQTETNTRPQRQRQLPTRLRDYEVFSDTSISSEGDIVHMAFLAEMEPISFEQPITEECWIEAMKDEIHSIEKNNTWQLTTLLEGKKPISVKWVFKVKLKPDGSVAKHKARLVARGFLQRPGIDFDEVFAPVARIETIRLVIAIAASKDWTLSQMNVKSAFLNGPLDREVFVSQPLGFEVAGQEQKVYKLNKALYGLKQTPRAWNKRINNFLIKQGLIGCSNEHEIYVKSSHTTASVIICLYVDDLLITGCIEEEIDQLKGKLKMEFEMSDLGSLSYFLGMEFVRSSRGILMHQKKYTSDVIKRFEMSDCNASPTPVEVGNALCRGKSEDKAVDTTHYRQLIGSLRYICNTRPDIAYGVGLVSRYMEDPRQNHLVAAKRVLRYLRGSLDFGLWFPACQGGNPRILHGNTDADWGGDKDDRKSTTGYLFKLSNASISWSSQKQKVVALSSCEAEYIAACLGGCQGLWLKSLIIELGVYCSESMVLFVDNKSAISLAKNPILHGRSKHIETRFHYLRDQVEKGNLRLEFCASAEQQADLLTKPLKKENFERQRKQLGIISLATLN</sequence>
<organism evidence="3 4">
    <name type="scientific">Lupinus luteus</name>
    <name type="common">European yellow lupine</name>
    <dbReference type="NCBI Taxonomy" id="3873"/>
    <lineage>
        <taxon>Eukaryota</taxon>
        <taxon>Viridiplantae</taxon>
        <taxon>Streptophyta</taxon>
        <taxon>Embryophyta</taxon>
        <taxon>Tracheophyta</taxon>
        <taxon>Spermatophyta</taxon>
        <taxon>Magnoliopsida</taxon>
        <taxon>eudicotyledons</taxon>
        <taxon>Gunneridae</taxon>
        <taxon>Pentapetalae</taxon>
        <taxon>rosids</taxon>
        <taxon>fabids</taxon>
        <taxon>Fabales</taxon>
        <taxon>Fabaceae</taxon>
        <taxon>Papilionoideae</taxon>
        <taxon>50 kb inversion clade</taxon>
        <taxon>genistoids sensu lato</taxon>
        <taxon>core genistoids</taxon>
        <taxon>Genisteae</taxon>
        <taxon>Lupinus</taxon>
    </lineage>
</organism>